<dbReference type="HOGENOM" id="CLU_627020_0_0_1"/>
<dbReference type="RefSeq" id="XP_008720130.1">
    <property type="nucleotide sequence ID" value="XM_008721908.1"/>
</dbReference>
<reference evidence="1 2" key="1">
    <citation type="submission" date="2013-03" db="EMBL/GenBank/DDBJ databases">
        <title>The Genome Sequence of Phialophora europaea CBS 101466.</title>
        <authorList>
            <consortium name="The Broad Institute Genomics Platform"/>
            <person name="Cuomo C."/>
            <person name="de Hoog S."/>
            <person name="Gorbushina A."/>
            <person name="Walker B."/>
            <person name="Young S.K."/>
            <person name="Zeng Q."/>
            <person name="Gargeya S."/>
            <person name="Fitzgerald M."/>
            <person name="Haas B."/>
            <person name="Abouelleil A."/>
            <person name="Allen A.W."/>
            <person name="Alvarado L."/>
            <person name="Arachchi H.M."/>
            <person name="Berlin A.M."/>
            <person name="Chapman S.B."/>
            <person name="Gainer-Dewar J."/>
            <person name="Goldberg J."/>
            <person name="Griggs A."/>
            <person name="Gujja S."/>
            <person name="Hansen M."/>
            <person name="Howarth C."/>
            <person name="Imamovic A."/>
            <person name="Ireland A."/>
            <person name="Larimer J."/>
            <person name="McCowan C."/>
            <person name="Murphy C."/>
            <person name="Pearson M."/>
            <person name="Poon T.W."/>
            <person name="Priest M."/>
            <person name="Roberts A."/>
            <person name="Saif S."/>
            <person name="Shea T."/>
            <person name="Sisk P."/>
            <person name="Sykes S."/>
            <person name="Wortman J."/>
            <person name="Nusbaum C."/>
            <person name="Birren B."/>
        </authorList>
    </citation>
    <scope>NUCLEOTIDE SEQUENCE [LARGE SCALE GENOMIC DNA]</scope>
    <source>
        <strain evidence="1 2">CBS 101466</strain>
    </source>
</reference>
<evidence type="ECO:0000313" key="1">
    <source>
        <dbReference type="EMBL" id="ETN37961.1"/>
    </source>
</evidence>
<dbReference type="Proteomes" id="UP000030752">
    <property type="component" value="Unassembled WGS sequence"/>
</dbReference>
<accession>W2RN88</accession>
<dbReference type="VEuPathDB" id="FungiDB:HMPREF1541_07584"/>
<sequence length="437" mass="50295">MYKTKITAWSLDKNIKRSEAQTLMRLKRKHESHGVSCMFLLRGFLVDMDAVERKYKRRKHEPGASSRHAQSDDDGLCQVSQVHCLRYSCRFDRVEDPTVFKLVQRVLYHAACGLERFITPPSLDNDDLYLQSDNAGLYTVSLAVARFQAGDNVKGGMYLRRSFRLLTNMFAKWAGYYSLDLRGLFDTVSRLVRDGYSDLARVLSKYVSRLADVYLPSTSPYRLVMQNLAPLVDVCDSVPLNDLWRSAARRTLSNQLDEVQTDRWWIEYCNLACSPTFDGQAWISGIERTPGIKACQVQSALYWALEEGFRRRQWTLVRDLGWRFVKLDQVRALARNVFLQAYVSMLLAYAEAQLGQHYAALSAIEMAYMLADGRKFLEVLALCSNQCPEVLPWLESLSPSCNDEVQWVQTQLRLYEKELETSDREQIQESTTELGLC</sequence>
<evidence type="ECO:0000313" key="2">
    <source>
        <dbReference type="Proteomes" id="UP000030752"/>
    </source>
</evidence>
<dbReference type="GeneID" id="19974923"/>
<gene>
    <name evidence="1" type="ORF">HMPREF1541_07584</name>
</gene>
<dbReference type="AlphaFoldDB" id="W2RN88"/>
<proteinExistence type="predicted"/>
<protein>
    <recommendedName>
        <fullName evidence="3">Clr5 domain-containing protein</fullName>
    </recommendedName>
</protein>
<organism evidence="1 2">
    <name type="scientific">Cyphellophora europaea (strain CBS 101466)</name>
    <name type="common">Phialophora europaea</name>
    <dbReference type="NCBI Taxonomy" id="1220924"/>
    <lineage>
        <taxon>Eukaryota</taxon>
        <taxon>Fungi</taxon>
        <taxon>Dikarya</taxon>
        <taxon>Ascomycota</taxon>
        <taxon>Pezizomycotina</taxon>
        <taxon>Eurotiomycetes</taxon>
        <taxon>Chaetothyriomycetidae</taxon>
        <taxon>Chaetothyriales</taxon>
        <taxon>Cyphellophoraceae</taxon>
        <taxon>Cyphellophora</taxon>
    </lineage>
</organism>
<name>W2RN88_CYPE1</name>
<dbReference type="InParanoid" id="W2RN88"/>
<dbReference type="OrthoDB" id="5986190at2759"/>
<evidence type="ECO:0008006" key="3">
    <source>
        <dbReference type="Google" id="ProtNLM"/>
    </source>
</evidence>
<keyword evidence="2" id="KW-1185">Reference proteome</keyword>
<dbReference type="EMBL" id="KB822723">
    <property type="protein sequence ID" value="ETN37961.1"/>
    <property type="molecule type" value="Genomic_DNA"/>
</dbReference>